<feature type="compositionally biased region" description="Basic residues" evidence="7">
    <location>
        <begin position="91"/>
        <end position="106"/>
    </location>
</feature>
<evidence type="ECO:0000256" key="2">
    <source>
        <dbReference type="ARBA" id="ARBA00023015"/>
    </source>
</evidence>
<keyword evidence="5" id="KW-0539">Nucleus</keyword>
<feature type="domain" description="BZIP" evidence="8">
    <location>
        <begin position="308"/>
        <end position="365"/>
    </location>
</feature>
<dbReference type="Pfam" id="PF07716">
    <property type="entry name" value="bZIP_2"/>
    <property type="match status" value="1"/>
</dbReference>
<proteinExistence type="predicted"/>
<dbReference type="GO" id="GO:0005634">
    <property type="term" value="C:nucleus"/>
    <property type="evidence" value="ECO:0007669"/>
    <property type="project" value="UniProtKB-SubCell"/>
</dbReference>
<evidence type="ECO:0000256" key="3">
    <source>
        <dbReference type="ARBA" id="ARBA00023125"/>
    </source>
</evidence>
<feature type="region of interest" description="Disordered" evidence="7">
    <location>
        <begin position="283"/>
        <end position="309"/>
    </location>
</feature>
<keyword evidence="4" id="KW-0804">Transcription</keyword>
<name>A0A8H6F4X7_CANAX</name>
<dbReference type="InterPro" id="IPR046347">
    <property type="entry name" value="bZIP_sf"/>
</dbReference>
<dbReference type="AlphaFoldDB" id="A0A8H6F4X7"/>
<comment type="caution">
    <text evidence="9">The sequence shown here is derived from an EMBL/GenBank/DDBJ whole genome shotgun (WGS) entry which is preliminary data.</text>
</comment>
<dbReference type="GO" id="GO:0001228">
    <property type="term" value="F:DNA-binding transcription activator activity, RNA polymerase II-specific"/>
    <property type="evidence" value="ECO:0007669"/>
    <property type="project" value="TreeGrafter"/>
</dbReference>
<keyword evidence="3" id="KW-0238">DNA-binding</keyword>
<dbReference type="Proteomes" id="UP000536275">
    <property type="component" value="Unassembled WGS sequence"/>
</dbReference>
<dbReference type="EMBL" id="JABWAD010000016">
    <property type="protein sequence ID" value="KAF6071413.1"/>
    <property type="molecule type" value="Genomic_DNA"/>
</dbReference>
<comment type="subcellular location">
    <subcellularLocation>
        <location evidence="1">Nucleus</location>
    </subcellularLocation>
</comment>
<keyword evidence="6" id="KW-0175">Coiled coil</keyword>
<dbReference type="PANTHER" id="PTHR13044">
    <property type="entry name" value="ACTIVATING TRANSCRIPTION FACTOR ATF 4/5"/>
    <property type="match status" value="1"/>
</dbReference>
<organism evidence="9 10">
    <name type="scientific">Candida albicans</name>
    <name type="common">Yeast</name>
    <dbReference type="NCBI Taxonomy" id="5476"/>
    <lineage>
        <taxon>Eukaryota</taxon>
        <taxon>Fungi</taxon>
        <taxon>Dikarya</taxon>
        <taxon>Ascomycota</taxon>
        <taxon>Saccharomycotina</taxon>
        <taxon>Pichiomycetes</taxon>
        <taxon>Debaryomycetaceae</taxon>
        <taxon>Candida/Lodderomyces clade</taxon>
        <taxon>Candida</taxon>
    </lineage>
</organism>
<dbReference type="SUPFAM" id="SSF57959">
    <property type="entry name" value="Leucine zipper domain"/>
    <property type="match status" value="1"/>
</dbReference>
<feature type="coiled-coil region" evidence="6">
    <location>
        <begin position="327"/>
        <end position="364"/>
    </location>
</feature>
<evidence type="ECO:0000313" key="10">
    <source>
        <dbReference type="Proteomes" id="UP000536275"/>
    </source>
</evidence>
<gene>
    <name evidence="9" type="ORF">FOB64_001152</name>
</gene>
<reference evidence="9 10" key="1">
    <citation type="submission" date="2020-03" db="EMBL/GenBank/DDBJ databases">
        <title>FDA dAtabase for Regulatory Grade micrObial Sequences (FDA-ARGOS): Supporting development and validation of Infectious Disease Dx tests.</title>
        <authorList>
            <person name="Campos J."/>
            <person name="Goldberg B."/>
            <person name="Tallon L."/>
            <person name="Sadzewicz L."/>
            <person name="Vavikolanu K."/>
            <person name="Mehta A."/>
            <person name="Aluvathingal J."/>
            <person name="Nadendla S."/>
            <person name="Nandy P."/>
            <person name="Geyer C."/>
            <person name="Yan Y."/>
            <person name="Sichtig H."/>
        </authorList>
    </citation>
    <scope>NUCLEOTIDE SEQUENCE [LARGE SCALE GENOMIC DNA]</scope>
    <source>
        <strain evidence="9 10">FDAARGOS_656</strain>
    </source>
</reference>
<dbReference type="CDD" id="cd14705">
    <property type="entry name" value="bZIP_Zip1"/>
    <property type="match status" value="1"/>
</dbReference>
<protein>
    <submittedName>
        <fullName evidence="9">Basic region leucine zipper family protein</fullName>
    </submittedName>
</protein>
<dbReference type="GO" id="GO:0089713">
    <property type="term" value="C:Cbf1-Met4-Met28 complex"/>
    <property type="evidence" value="ECO:0007669"/>
    <property type="project" value="TreeGrafter"/>
</dbReference>
<dbReference type="PROSITE" id="PS50217">
    <property type="entry name" value="BZIP"/>
    <property type="match status" value="1"/>
</dbReference>
<feature type="region of interest" description="Disordered" evidence="7">
    <location>
        <begin position="85"/>
        <end position="107"/>
    </location>
</feature>
<feature type="compositionally biased region" description="Low complexity" evidence="7">
    <location>
        <begin position="284"/>
        <end position="294"/>
    </location>
</feature>
<accession>A0A8H6F4X7</accession>
<dbReference type="PROSITE" id="PS00036">
    <property type="entry name" value="BZIP_BASIC"/>
    <property type="match status" value="1"/>
</dbReference>
<evidence type="ECO:0000256" key="6">
    <source>
        <dbReference type="SAM" id="Coils"/>
    </source>
</evidence>
<dbReference type="InterPro" id="IPR004827">
    <property type="entry name" value="bZIP"/>
</dbReference>
<dbReference type="GO" id="GO:0000977">
    <property type="term" value="F:RNA polymerase II transcription regulatory region sequence-specific DNA binding"/>
    <property type="evidence" value="ECO:0007669"/>
    <property type="project" value="TreeGrafter"/>
</dbReference>
<dbReference type="OMA" id="VYIDNFI"/>
<dbReference type="PANTHER" id="PTHR13044:SF14">
    <property type="entry name" value="CRYPTOCEPHAL, ISOFORM A"/>
    <property type="match status" value="1"/>
</dbReference>
<dbReference type="SMR" id="A0A8H6F4X7"/>
<sequence>MSDEPTSAALLEQLVYIDNYINGNASTATDSSTATPNLDMDGQLSLDLAAFADDSFIFPDEDKKHNNDNSNSDSNWNIQEFDNQEIGSSHSHSHSQSHNHHHHHHNHVEDLNNNNILRQQEFQSHLPSLTHQPHHLSTSLLASQSHAHLTTQEPATIDLMNPSSFVNLTDLPKFPVPPGAKSSLFDAGLSQNQIDLLSALVAQHQASLGNPIPSVQSPNATATTTTTPLSVSPAELPLRINNSITTVAPITTTNVNVNANGHLHRSSVSSQSSNTTMALLDPIPSSSSVSPSSVTGGNTQGFAAELDKKRRNTAASARFRFKKKLREKQMETKINNLEDLIVNLENQLNNLEMENKLLRNLIIEKGTQKSDDEVKLLREKARLNQ</sequence>
<evidence type="ECO:0000256" key="7">
    <source>
        <dbReference type="SAM" id="MobiDB-lite"/>
    </source>
</evidence>
<keyword evidence="2" id="KW-0805">Transcription regulation</keyword>
<evidence type="ECO:0000256" key="4">
    <source>
        <dbReference type="ARBA" id="ARBA00023163"/>
    </source>
</evidence>
<evidence type="ECO:0000256" key="5">
    <source>
        <dbReference type="ARBA" id="ARBA00023242"/>
    </source>
</evidence>
<evidence type="ECO:0000313" key="9">
    <source>
        <dbReference type="EMBL" id="KAF6071413.1"/>
    </source>
</evidence>
<evidence type="ECO:0000259" key="8">
    <source>
        <dbReference type="PROSITE" id="PS50217"/>
    </source>
</evidence>
<evidence type="ECO:0000256" key="1">
    <source>
        <dbReference type="ARBA" id="ARBA00004123"/>
    </source>
</evidence>
<dbReference type="Gene3D" id="1.20.5.170">
    <property type="match status" value="1"/>
</dbReference>